<comment type="caution">
    <text evidence="1">The sequence shown here is derived from an EMBL/GenBank/DDBJ whole genome shotgun (WGS) entry which is preliminary data.</text>
</comment>
<organism evidence="1 2">
    <name type="scientific">Nesterenkonia natronophila</name>
    <dbReference type="NCBI Taxonomy" id="2174932"/>
    <lineage>
        <taxon>Bacteria</taxon>
        <taxon>Bacillati</taxon>
        <taxon>Actinomycetota</taxon>
        <taxon>Actinomycetes</taxon>
        <taxon>Micrococcales</taxon>
        <taxon>Micrococcaceae</taxon>
        <taxon>Nesterenkonia</taxon>
    </lineage>
</organism>
<keyword evidence="1" id="KW-0378">Hydrolase</keyword>
<sequence>MSNSEDLVLTREDVMPRRPAPAEADVEIVVVAQLNLPQQSHETHGLLRRFTTVTLQTLQDLGARIHLVDVTSEEPDFELLNRSHGVLMLGGGDIDPSFYGHRGDVANEYGRDPVSDTRQLAITRWAMDTDATLLAICRGSQILNVACGGTIIPDIQPSSLHHGDKGEPSFLDETLTLMPGTKVREIFDRERLTVRSGHHQAVDTVGAGLRVAAVADDGVVEGTERIDNTWIVGVQWHPEDDDGSEQDRFTLFNAFLEEARSRARLTPSRG</sequence>
<dbReference type="InterPro" id="IPR029062">
    <property type="entry name" value="Class_I_gatase-like"/>
</dbReference>
<protein>
    <submittedName>
        <fullName evidence="1">Gamma-glutamyl-gamma-aminobutyrate hydrolase family protein</fullName>
    </submittedName>
</protein>
<dbReference type="PANTHER" id="PTHR43235">
    <property type="entry name" value="GLUTAMINE AMIDOTRANSFERASE PB2B2.05-RELATED"/>
    <property type="match status" value="1"/>
</dbReference>
<dbReference type="Proteomes" id="UP000266615">
    <property type="component" value="Unassembled WGS sequence"/>
</dbReference>
<evidence type="ECO:0000313" key="2">
    <source>
        <dbReference type="Proteomes" id="UP000266615"/>
    </source>
</evidence>
<gene>
    <name evidence="1" type="ORF">D3250_03680</name>
</gene>
<dbReference type="InterPro" id="IPR044668">
    <property type="entry name" value="PuuD-like"/>
</dbReference>
<dbReference type="AlphaFoldDB" id="A0A3A4FDQ8"/>
<proteinExistence type="predicted"/>
<name>A0A3A4FDQ8_9MICC</name>
<dbReference type="SUPFAM" id="SSF52317">
    <property type="entry name" value="Class I glutamine amidotransferase-like"/>
    <property type="match status" value="1"/>
</dbReference>
<dbReference type="OrthoDB" id="9813383at2"/>
<dbReference type="Gene3D" id="3.40.50.880">
    <property type="match status" value="1"/>
</dbReference>
<dbReference type="GO" id="GO:0005829">
    <property type="term" value="C:cytosol"/>
    <property type="evidence" value="ECO:0007669"/>
    <property type="project" value="TreeGrafter"/>
</dbReference>
<accession>A0A3A4FDQ8</accession>
<dbReference type="EMBL" id="QYZP01000001">
    <property type="protein sequence ID" value="RJN32924.1"/>
    <property type="molecule type" value="Genomic_DNA"/>
</dbReference>
<dbReference type="InterPro" id="IPR011697">
    <property type="entry name" value="Peptidase_C26"/>
</dbReference>
<dbReference type="Pfam" id="PF07722">
    <property type="entry name" value="Peptidase_C26"/>
    <property type="match status" value="1"/>
</dbReference>
<reference evidence="1 2" key="1">
    <citation type="submission" date="2018-09" db="EMBL/GenBank/DDBJ databases">
        <title>Nesterenkonia natronophila sp. nov., an alkaliphilic actinobacteriume isolated from a soda lake, and emended description of the genus Nesterenkonia.</title>
        <authorList>
            <person name="Menes R.J."/>
            <person name="Iriarte A."/>
        </authorList>
    </citation>
    <scope>NUCLEOTIDE SEQUENCE [LARGE SCALE GENOMIC DNA]</scope>
    <source>
        <strain evidence="1 2">M8</strain>
    </source>
</reference>
<dbReference type="PROSITE" id="PS51273">
    <property type="entry name" value="GATASE_TYPE_1"/>
    <property type="match status" value="1"/>
</dbReference>
<dbReference type="GO" id="GO:0006598">
    <property type="term" value="P:polyamine catabolic process"/>
    <property type="evidence" value="ECO:0007669"/>
    <property type="project" value="TreeGrafter"/>
</dbReference>
<evidence type="ECO:0000313" key="1">
    <source>
        <dbReference type="EMBL" id="RJN32924.1"/>
    </source>
</evidence>
<dbReference type="PANTHER" id="PTHR43235:SF1">
    <property type="entry name" value="GLUTAMINE AMIDOTRANSFERASE PB2B2.05-RELATED"/>
    <property type="match status" value="1"/>
</dbReference>
<keyword evidence="2" id="KW-1185">Reference proteome</keyword>
<dbReference type="GO" id="GO:0033969">
    <property type="term" value="F:gamma-glutamyl-gamma-aminobutyrate hydrolase activity"/>
    <property type="evidence" value="ECO:0007669"/>
    <property type="project" value="TreeGrafter"/>
</dbReference>
<dbReference type="RefSeq" id="WP_119901968.1">
    <property type="nucleotide sequence ID" value="NZ_QYZP01000001.1"/>
</dbReference>